<feature type="compositionally biased region" description="Low complexity" evidence="8">
    <location>
        <begin position="264"/>
        <end position="273"/>
    </location>
</feature>
<keyword evidence="10" id="KW-1185">Reference proteome</keyword>
<evidence type="ECO:0000256" key="3">
    <source>
        <dbReference type="ARBA" id="ARBA00022553"/>
    </source>
</evidence>
<accession>A0A5C6PQK6</accession>
<feature type="compositionally biased region" description="Low complexity" evidence="8">
    <location>
        <begin position="300"/>
        <end position="312"/>
    </location>
</feature>
<evidence type="ECO:0000256" key="1">
    <source>
        <dbReference type="ARBA" id="ARBA00004245"/>
    </source>
</evidence>
<dbReference type="GO" id="GO:0043005">
    <property type="term" value="C:neuron projection"/>
    <property type="evidence" value="ECO:0007669"/>
    <property type="project" value="TreeGrafter"/>
</dbReference>
<feature type="compositionally biased region" description="Low complexity" evidence="8">
    <location>
        <begin position="158"/>
        <end position="170"/>
    </location>
</feature>
<keyword evidence="3" id="KW-0597">Phosphoprotein</keyword>
<feature type="compositionally biased region" description="Polar residues" evidence="8">
    <location>
        <begin position="331"/>
        <end position="346"/>
    </location>
</feature>
<feature type="region of interest" description="Disordered" evidence="8">
    <location>
        <begin position="611"/>
        <end position="633"/>
    </location>
</feature>
<dbReference type="Pfam" id="PF00418">
    <property type="entry name" value="Tubulin-binding"/>
    <property type="match status" value="6"/>
</dbReference>
<comment type="subcellular location">
    <subcellularLocation>
        <location evidence="1 7">Cytoplasm</location>
        <location evidence="1 7">Cytoskeleton</location>
    </subcellularLocation>
</comment>
<feature type="compositionally biased region" description="Polar residues" evidence="8">
    <location>
        <begin position="800"/>
        <end position="814"/>
    </location>
</feature>
<feature type="compositionally biased region" description="Polar residues" evidence="8">
    <location>
        <begin position="355"/>
        <end position="371"/>
    </location>
</feature>
<feature type="region of interest" description="Disordered" evidence="8">
    <location>
        <begin position="1"/>
        <end position="33"/>
    </location>
</feature>
<keyword evidence="6 7" id="KW-0206">Cytoskeleton</keyword>
<feature type="region of interest" description="Disordered" evidence="8">
    <location>
        <begin position="795"/>
        <end position="814"/>
    </location>
</feature>
<feature type="compositionally biased region" description="Low complexity" evidence="8">
    <location>
        <begin position="458"/>
        <end position="478"/>
    </location>
</feature>
<dbReference type="GO" id="GO:0000226">
    <property type="term" value="P:microtubule cytoskeleton organization"/>
    <property type="evidence" value="ECO:0007669"/>
    <property type="project" value="TreeGrafter"/>
</dbReference>
<organism evidence="9 10">
    <name type="scientific">Takifugu flavidus</name>
    <name type="common">sansaifugu</name>
    <dbReference type="NCBI Taxonomy" id="433684"/>
    <lineage>
        <taxon>Eukaryota</taxon>
        <taxon>Metazoa</taxon>
        <taxon>Chordata</taxon>
        <taxon>Craniata</taxon>
        <taxon>Vertebrata</taxon>
        <taxon>Euteleostomi</taxon>
        <taxon>Actinopterygii</taxon>
        <taxon>Neopterygii</taxon>
        <taxon>Teleostei</taxon>
        <taxon>Neoteleostei</taxon>
        <taxon>Acanthomorphata</taxon>
        <taxon>Eupercaria</taxon>
        <taxon>Tetraodontiformes</taxon>
        <taxon>Tetradontoidea</taxon>
        <taxon>Tetraodontidae</taxon>
        <taxon>Takifugu</taxon>
    </lineage>
</organism>
<gene>
    <name evidence="9" type="ORF">D4764_01G0019070</name>
</gene>
<keyword evidence="2 7" id="KW-0963">Cytoplasm</keyword>
<feature type="compositionally biased region" description="Low complexity" evidence="8">
    <location>
        <begin position="120"/>
        <end position="130"/>
    </location>
</feature>
<sequence>MLRYDRGDATGGQLTHQSRSGGRTPYFGGGGEVEPKAAALSCLSSISEKWNSICDSWSDAPPEGDEGGREEAPTTPTTAADGPLQSSAPGTKEDFRASDGANVGLLPPPPEKPAGGAGGESEPAENGAAPEDVDSMGASCSLDPGSEGVEECGKRLNDSLWASEDLSSSSNMRQEEVASRGSPEWAGPADSQRAISLDASESAAEMSNQALVRSAALEDLTRVDDRSSWVNPAEAEAAFTGSSDSPPDVPHAEAEGKGSERDGPLAPAPSGAAAEGGGVESPSQTGSRSQPHIRDDSGTPSAAVQSPQSSPSRKSLVPVLKAPAKMDNGSADKTPSATEPTSSLKRASSVPKGASSRNGPSSIPVKTSSPGPRQPGVSPGLWSRTELRLDLKLRRPRRPAPKPELQLRQEPFELDLSYVCDAASAKKPPSPKNEKGEHSGQSSPGTPKSPSSQTPTGKAGAEVNKVKKVAVVRSSPKSPGSLKNPRAPLAAAAPMPDLKNIRSKIGSTENIKHQPGGGKVQILDQKVDFSNVQSKCGSKGNIKHVPGGGNTFSSLPSRTLQVQILDKKVDFSNIQARCGSKDNLKHTPGGGKVQILDQKLDLSNVQSRCGSKDNIKHVPGGGNVSSTGARSVADSPECTFTTEKVQIVHKKIDLSNVTSKCGSKVNIHHKPGGGNVEIKNEKVEFRAQSKVGSLGNITHVPGGGVKKREKGKEAGGSASDSPSLPSPALTPPQSPQTVPSASITPILTNPLIKIEDSRKYPSAPTAARTRIESHKLTFRETAKARTDHGAEIVSLEDSPHQLSTVSSSGSINMADSPQLSTLADQVSASLAKQGL</sequence>
<evidence type="ECO:0000256" key="4">
    <source>
        <dbReference type="ARBA" id="ARBA00022701"/>
    </source>
</evidence>
<evidence type="ECO:0000256" key="6">
    <source>
        <dbReference type="ARBA" id="ARBA00023212"/>
    </source>
</evidence>
<evidence type="ECO:0000256" key="2">
    <source>
        <dbReference type="ARBA" id="ARBA00022490"/>
    </source>
</evidence>
<dbReference type="InterPro" id="IPR027324">
    <property type="entry name" value="MAP2/MAP4/Tau"/>
</dbReference>
<dbReference type="EMBL" id="RHFK02000001">
    <property type="protein sequence ID" value="TWW82092.1"/>
    <property type="molecule type" value="Genomic_DNA"/>
</dbReference>
<comment type="caution">
    <text evidence="9">The sequence shown here is derived from an EMBL/GenBank/DDBJ whole genome shotgun (WGS) entry which is preliminary data.</text>
</comment>
<feature type="compositionally biased region" description="Basic and acidic residues" evidence="8">
    <location>
        <begin position="250"/>
        <end position="263"/>
    </location>
</feature>
<dbReference type="PANTHER" id="PTHR11501">
    <property type="entry name" value="MICROTUBULE-ASSOCIATED PROTEIN"/>
    <property type="match status" value="1"/>
</dbReference>
<reference evidence="9 10" key="1">
    <citation type="submission" date="2019-04" db="EMBL/GenBank/DDBJ databases">
        <title>Chromosome genome assembly for Takifugu flavidus.</title>
        <authorList>
            <person name="Xiao S."/>
        </authorList>
    </citation>
    <scope>NUCLEOTIDE SEQUENCE [LARGE SCALE GENOMIC DNA]</scope>
    <source>
        <strain evidence="9">HTHZ2018</strain>
        <tissue evidence="9">Muscle</tissue>
    </source>
</reference>
<dbReference type="AlphaFoldDB" id="A0A5C6PQK6"/>
<feature type="compositionally biased region" description="Low complexity" evidence="8">
    <location>
        <begin position="485"/>
        <end position="495"/>
    </location>
</feature>
<feature type="compositionally biased region" description="Polar residues" evidence="8">
    <location>
        <begin position="439"/>
        <end position="456"/>
    </location>
</feature>
<feature type="compositionally biased region" description="Polar residues" evidence="8">
    <location>
        <begin position="12"/>
        <end position="21"/>
    </location>
</feature>
<feature type="region of interest" description="Disordered" evidence="8">
    <location>
        <begin position="53"/>
        <end position="193"/>
    </location>
</feature>
<evidence type="ECO:0000256" key="7">
    <source>
        <dbReference type="RuleBase" id="RU000686"/>
    </source>
</evidence>
<dbReference type="Proteomes" id="UP000324091">
    <property type="component" value="Chromosome 1"/>
</dbReference>
<protein>
    <recommendedName>
        <fullName evidence="7">Microtubule-associated protein</fullName>
    </recommendedName>
</protein>
<name>A0A5C6PQK6_9TELE</name>
<feature type="region of interest" description="Disordered" evidence="8">
    <location>
        <begin position="221"/>
        <end position="495"/>
    </location>
</feature>
<feature type="region of interest" description="Disordered" evidence="8">
    <location>
        <begin position="694"/>
        <end position="744"/>
    </location>
</feature>
<feature type="compositionally biased region" description="Pro residues" evidence="8">
    <location>
        <begin position="724"/>
        <end position="734"/>
    </location>
</feature>
<dbReference type="GO" id="GO:0005874">
    <property type="term" value="C:microtubule"/>
    <property type="evidence" value="ECO:0007669"/>
    <property type="project" value="UniProtKB-KW"/>
</dbReference>
<dbReference type="PANTHER" id="PTHR11501:SF14">
    <property type="entry name" value="MICROTUBULE-ASSOCIATED PROTEIN TAU"/>
    <property type="match status" value="1"/>
</dbReference>
<dbReference type="InterPro" id="IPR001084">
    <property type="entry name" value="MAP_tubulin-bd_rpt"/>
</dbReference>
<dbReference type="GO" id="GO:0031175">
    <property type="term" value="P:neuron projection development"/>
    <property type="evidence" value="ECO:0007669"/>
    <property type="project" value="TreeGrafter"/>
</dbReference>
<evidence type="ECO:0000313" key="10">
    <source>
        <dbReference type="Proteomes" id="UP000324091"/>
    </source>
</evidence>
<proteinExistence type="predicted"/>
<keyword evidence="5" id="KW-0677">Repeat</keyword>
<keyword evidence="4 7" id="KW-0493">Microtubule</keyword>
<dbReference type="PROSITE" id="PS00229">
    <property type="entry name" value="TAU_MAP_1"/>
    <property type="match status" value="4"/>
</dbReference>
<evidence type="ECO:0000256" key="5">
    <source>
        <dbReference type="ARBA" id="ARBA00022737"/>
    </source>
</evidence>
<feature type="compositionally biased region" description="Low complexity" evidence="8">
    <location>
        <begin position="73"/>
        <end position="83"/>
    </location>
</feature>
<dbReference type="GO" id="GO:0008017">
    <property type="term" value="F:microtubule binding"/>
    <property type="evidence" value="ECO:0007669"/>
    <property type="project" value="InterPro"/>
</dbReference>
<dbReference type="PROSITE" id="PS51491">
    <property type="entry name" value="TAU_MAP_2"/>
    <property type="match status" value="6"/>
</dbReference>
<evidence type="ECO:0000256" key="8">
    <source>
        <dbReference type="SAM" id="MobiDB-lite"/>
    </source>
</evidence>
<evidence type="ECO:0000313" key="9">
    <source>
        <dbReference type="EMBL" id="TWW82092.1"/>
    </source>
</evidence>